<evidence type="ECO:0000313" key="6">
    <source>
        <dbReference type="Proteomes" id="UP000289132"/>
    </source>
</evidence>
<dbReference type="PANTHER" id="PTHR30024">
    <property type="entry name" value="ALIPHATIC SULFONATES-BINDING PROTEIN-RELATED"/>
    <property type="match status" value="1"/>
</dbReference>
<keyword evidence="6" id="KW-1185">Reference proteome</keyword>
<evidence type="ECO:0000313" key="3">
    <source>
        <dbReference type="EMBL" id="AXK48492.1"/>
    </source>
</evidence>
<name>A0AAD0QIG3_9BACT</name>
<evidence type="ECO:0000313" key="5">
    <source>
        <dbReference type="Proteomes" id="UP000254504"/>
    </source>
</evidence>
<dbReference type="Proteomes" id="UP000254504">
    <property type="component" value="Chromosome"/>
</dbReference>
<evidence type="ECO:0000256" key="1">
    <source>
        <dbReference type="SAM" id="SignalP"/>
    </source>
</evidence>
<sequence length="323" mass="36670">MKNTILLLVLLSSFLFAKDEKMIVVAGPIATISHPLIYMQHNDALKDLGLKIEFKLWNNPDELRALILKKKVDFIALPTNVAANLYNKDVDLQLINVATWGILGLLSRDKDLKTIEDFKNKEIIVPFRADMPDIVLQALIKKANLDIKKDFKIKYVATPIDAMQMLILRRADNVLLAEPATSIALRKTGSFPVKLIAPDIYRSVNLQDEWGRLFKVKSEIPQAGIAVVGKTKANKELIEKFLTEYEKAITWYKNNKEEATKMVIKTIPMLEESGLVDSIEHVILKNITAQNSKNDLEFFFEVLLENDKKIIGGKLPNSGFYYK</sequence>
<evidence type="ECO:0000259" key="2">
    <source>
        <dbReference type="Pfam" id="PF09084"/>
    </source>
</evidence>
<feature type="domain" description="SsuA/THI5-like" evidence="2">
    <location>
        <begin position="40"/>
        <end position="259"/>
    </location>
</feature>
<dbReference type="AlphaFoldDB" id="A0AAD0QIG3"/>
<dbReference type="Pfam" id="PF09084">
    <property type="entry name" value="NMT1"/>
    <property type="match status" value="1"/>
</dbReference>
<dbReference type="EMBL" id="CP031367">
    <property type="protein sequence ID" value="AXK48492.1"/>
    <property type="molecule type" value="Genomic_DNA"/>
</dbReference>
<feature type="chain" id="PRO_5041912789" evidence="1">
    <location>
        <begin position="18"/>
        <end position="323"/>
    </location>
</feature>
<protein>
    <submittedName>
        <fullName evidence="4">ABC transporter substrate-binding protein</fullName>
    </submittedName>
    <submittedName>
        <fullName evidence="3">Nitrate/sulfonate/bicarbonate ABC transporter, periplasmic substrate-binding protein</fullName>
    </submittedName>
</protein>
<dbReference type="Proteomes" id="UP000289132">
    <property type="component" value="Unassembled WGS sequence"/>
</dbReference>
<dbReference type="InterPro" id="IPR027024">
    <property type="entry name" value="UCP027386_ABC_sbc_TM0202"/>
</dbReference>
<accession>A0AAD0QIG3</accession>
<feature type="signal peptide" evidence="1">
    <location>
        <begin position="1"/>
        <end position="17"/>
    </location>
</feature>
<reference evidence="3 5" key="2">
    <citation type="submission" date="2018-07" db="EMBL/GenBank/DDBJ databases">
        <title>Complete genome of the Arcobacter trophiarum type strain LMG 25534.</title>
        <authorList>
            <person name="Miller W.G."/>
            <person name="Yee E."/>
        </authorList>
    </citation>
    <scope>NUCLEOTIDE SEQUENCE [LARGE SCALE GENOMIC DNA]</scope>
    <source>
        <strain evidence="3 5">LMG 25534</strain>
    </source>
</reference>
<organism evidence="3 5">
    <name type="scientific">Aliarcobacter trophiarum LMG 25534</name>
    <dbReference type="NCBI Taxonomy" id="1032241"/>
    <lineage>
        <taxon>Bacteria</taxon>
        <taxon>Pseudomonadati</taxon>
        <taxon>Campylobacterota</taxon>
        <taxon>Epsilonproteobacteria</taxon>
        <taxon>Campylobacterales</taxon>
        <taxon>Arcobacteraceae</taxon>
        <taxon>Aliarcobacter</taxon>
    </lineage>
</organism>
<gene>
    <name evidence="3" type="ORF">ATR_0622</name>
    <name evidence="4" type="ORF">CRU87_07810</name>
</gene>
<dbReference type="PIRSF" id="PIRSF027386">
    <property type="entry name" value="UCP027386_ABC_sbc_TM0202"/>
    <property type="match status" value="1"/>
</dbReference>
<dbReference type="EMBL" id="PDKD01000014">
    <property type="protein sequence ID" value="RXJ89977.1"/>
    <property type="molecule type" value="Genomic_DNA"/>
</dbReference>
<keyword evidence="1" id="KW-0732">Signal</keyword>
<dbReference type="Gene3D" id="3.40.190.10">
    <property type="entry name" value="Periplasmic binding protein-like II"/>
    <property type="match status" value="2"/>
</dbReference>
<proteinExistence type="predicted"/>
<evidence type="ECO:0000313" key="4">
    <source>
        <dbReference type="EMBL" id="RXJ89977.1"/>
    </source>
</evidence>
<dbReference type="InterPro" id="IPR015168">
    <property type="entry name" value="SsuA/THI5"/>
</dbReference>
<dbReference type="KEGG" id="atp:ATR_0622"/>
<dbReference type="SUPFAM" id="SSF53850">
    <property type="entry name" value="Periplasmic binding protein-like II"/>
    <property type="match status" value="1"/>
</dbReference>
<dbReference type="RefSeq" id="WP_115428025.1">
    <property type="nucleotide sequence ID" value="NZ_CP031367.1"/>
</dbReference>
<reference evidence="4 6" key="1">
    <citation type="submission" date="2017-10" db="EMBL/GenBank/DDBJ databases">
        <title>Genomics of the genus Arcobacter.</title>
        <authorList>
            <person name="Perez-Cataluna A."/>
            <person name="Figueras M.J."/>
        </authorList>
    </citation>
    <scope>NUCLEOTIDE SEQUENCE [LARGE SCALE GENOMIC DNA]</scope>
    <source>
        <strain evidence="4 6">LMG 25534</strain>
    </source>
</reference>
<dbReference type="PANTHER" id="PTHR30024:SF46">
    <property type="entry name" value="ABC TRANSPORTER, SUBSTRATE-BINDING LIPOPROTEIN"/>
    <property type="match status" value="1"/>
</dbReference>